<organism evidence="12 13">
    <name type="scientific">Tritrichomonas musculus</name>
    <dbReference type="NCBI Taxonomy" id="1915356"/>
    <lineage>
        <taxon>Eukaryota</taxon>
        <taxon>Metamonada</taxon>
        <taxon>Parabasalia</taxon>
        <taxon>Tritrichomonadida</taxon>
        <taxon>Tritrichomonadidae</taxon>
        <taxon>Tritrichomonas</taxon>
    </lineage>
</organism>
<protein>
    <recommendedName>
        <fullName evidence="4 10">Adenosine kinase</fullName>
        <shortName evidence="10">AK</shortName>
        <ecNumber evidence="4 10">2.7.1.20</ecNumber>
    </recommendedName>
    <alternativeName>
        <fullName evidence="10">Adenosine 5'-phosphotransferase</fullName>
    </alternativeName>
</protein>
<gene>
    <name evidence="12" type="ORF">M9Y10_039465</name>
</gene>
<dbReference type="CDD" id="cd01168">
    <property type="entry name" value="adenosine_kinase"/>
    <property type="match status" value="1"/>
</dbReference>
<dbReference type="InterPro" id="IPR002173">
    <property type="entry name" value="Carboh/pur_kinase_PfkB_CS"/>
</dbReference>
<evidence type="ECO:0000256" key="10">
    <source>
        <dbReference type="RuleBase" id="RU368116"/>
    </source>
</evidence>
<dbReference type="EC" id="2.7.1.20" evidence="4 10"/>
<comment type="function">
    <text evidence="10">ATP dependent phosphorylation of adenosine and other related nucleoside analogs to monophosphate derivatives.</text>
</comment>
<dbReference type="PROSITE" id="PS00584">
    <property type="entry name" value="PFKB_KINASES_2"/>
    <property type="match status" value="1"/>
</dbReference>
<feature type="domain" description="Carbohydrate kinase PfkB" evidence="11">
    <location>
        <begin position="31"/>
        <end position="340"/>
    </location>
</feature>
<dbReference type="InterPro" id="IPR029056">
    <property type="entry name" value="Ribokinase-like"/>
</dbReference>
<name>A0ABR2KEH0_9EUKA</name>
<proteinExistence type="inferred from homology"/>
<accession>A0ABR2KEH0</accession>
<evidence type="ECO:0000256" key="2">
    <source>
        <dbReference type="ARBA" id="ARBA00004801"/>
    </source>
</evidence>
<evidence type="ECO:0000256" key="5">
    <source>
        <dbReference type="ARBA" id="ARBA00022679"/>
    </source>
</evidence>
<evidence type="ECO:0000259" key="11">
    <source>
        <dbReference type="Pfam" id="PF00294"/>
    </source>
</evidence>
<evidence type="ECO:0000313" key="12">
    <source>
        <dbReference type="EMBL" id="KAK8888395.1"/>
    </source>
</evidence>
<dbReference type="Proteomes" id="UP001470230">
    <property type="component" value="Unassembled WGS sequence"/>
</dbReference>
<evidence type="ECO:0000256" key="7">
    <source>
        <dbReference type="ARBA" id="ARBA00022741"/>
    </source>
</evidence>
<comment type="caution">
    <text evidence="12">The sequence shown here is derived from an EMBL/GenBank/DDBJ whole genome shotgun (WGS) entry which is preliminary data.</text>
</comment>
<reference evidence="12 13" key="1">
    <citation type="submission" date="2024-04" db="EMBL/GenBank/DDBJ databases">
        <title>Tritrichomonas musculus Genome.</title>
        <authorList>
            <person name="Alves-Ferreira E."/>
            <person name="Grigg M."/>
            <person name="Lorenzi H."/>
            <person name="Galac M."/>
        </authorList>
    </citation>
    <scope>NUCLEOTIDE SEQUENCE [LARGE SCALE GENOMIC DNA]</scope>
    <source>
        <strain evidence="12 13">EAF2021</strain>
    </source>
</reference>
<keyword evidence="13" id="KW-1185">Reference proteome</keyword>
<evidence type="ECO:0000256" key="3">
    <source>
        <dbReference type="ARBA" id="ARBA00010688"/>
    </source>
</evidence>
<dbReference type="PANTHER" id="PTHR45769:SF3">
    <property type="entry name" value="ADENOSINE KINASE"/>
    <property type="match status" value="1"/>
</dbReference>
<comment type="similarity">
    <text evidence="3 10">Belongs to the carbohydrate kinase PfkB family.</text>
</comment>
<evidence type="ECO:0000256" key="4">
    <source>
        <dbReference type="ARBA" id="ARBA00012119"/>
    </source>
</evidence>
<evidence type="ECO:0000256" key="6">
    <source>
        <dbReference type="ARBA" id="ARBA00022726"/>
    </source>
</evidence>
<dbReference type="Gene3D" id="3.40.1190.20">
    <property type="match status" value="1"/>
</dbReference>
<keyword evidence="8 10" id="KW-0418">Kinase</keyword>
<dbReference type="PANTHER" id="PTHR45769">
    <property type="entry name" value="ADENOSINE KINASE"/>
    <property type="match status" value="1"/>
</dbReference>
<comment type="pathway">
    <text evidence="2 10">Purine metabolism; AMP biosynthesis via salvage pathway; AMP from adenosine: step 1/1.</text>
</comment>
<dbReference type="Pfam" id="PF00294">
    <property type="entry name" value="PfkB"/>
    <property type="match status" value="1"/>
</dbReference>
<keyword evidence="9 10" id="KW-0067">ATP-binding</keyword>
<dbReference type="InterPro" id="IPR011611">
    <property type="entry name" value="PfkB_dom"/>
</dbReference>
<comment type="catalytic activity">
    <reaction evidence="10">
        <text>adenosine + ATP = AMP + ADP + H(+)</text>
        <dbReference type="Rhea" id="RHEA:20824"/>
        <dbReference type="ChEBI" id="CHEBI:15378"/>
        <dbReference type="ChEBI" id="CHEBI:16335"/>
        <dbReference type="ChEBI" id="CHEBI:30616"/>
        <dbReference type="ChEBI" id="CHEBI:456215"/>
        <dbReference type="ChEBI" id="CHEBI:456216"/>
        <dbReference type="EC" id="2.7.1.20"/>
    </reaction>
</comment>
<evidence type="ECO:0000313" key="13">
    <source>
        <dbReference type="Proteomes" id="UP001470230"/>
    </source>
</evidence>
<evidence type="ECO:0000256" key="1">
    <source>
        <dbReference type="ARBA" id="ARBA00001946"/>
    </source>
</evidence>
<evidence type="ECO:0000256" key="8">
    <source>
        <dbReference type="ARBA" id="ARBA00022777"/>
    </source>
</evidence>
<dbReference type="SUPFAM" id="SSF53613">
    <property type="entry name" value="Ribokinase-like"/>
    <property type="match status" value="1"/>
</dbReference>
<dbReference type="InterPro" id="IPR001805">
    <property type="entry name" value="Adenokinase"/>
</dbReference>
<keyword evidence="7 10" id="KW-0547">Nucleotide-binding</keyword>
<keyword evidence="10" id="KW-0460">Magnesium</keyword>
<sequence length="357" mass="38982">MSILCFCNPLIDATIEVGPEYLQKWNLRNDDAILADEKYQPLVEEVVNDPKVYMTGGGSCQNTLVMAQWMLQDKGTTAIVGAVGDDHNKEILENLMQKSGVKCLYQVHKGQYTGCGIILVCEGNRSIVASVAAAGNFSFENWDTPEVISAVRNAKVVMLSTYFLRSSDKTGLAVAVECGYHNVPLAITLSSSSAIQSEAWPATLQIFRFSSVVFGNTTEMVCMGKMLKILPEEAKEEETDLKQLTKDLANWNNPPQKRIIVTTNGAKETIACESGSEPVVRTPMAIEKEKIVDTNGAGDSFAGGFLAYYIQKAPLAKCVDAGHYASFWNLHERGCAVPAQKPDFDGGSGFFSRCNIY</sequence>
<evidence type="ECO:0000256" key="9">
    <source>
        <dbReference type="ARBA" id="ARBA00022840"/>
    </source>
</evidence>
<dbReference type="EMBL" id="JAPFFF010000006">
    <property type="protein sequence ID" value="KAK8888395.1"/>
    <property type="molecule type" value="Genomic_DNA"/>
</dbReference>
<comment type="cofactor">
    <cofactor evidence="1 10">
        <name>Mg(2+)</name>
        <dbReference type="ChEBI" id="CHEBI:18420"/>
    </cofactor>
</comment>
<dbReference type="Gene3D" id="3.30.1110.10">
    <property type="match status" value="1"/>
</dbReference>
<keyword evidence="6 10" id="KW-0660">Purine salvage</keyword>
<keyword evidence="5 10" id="KW-0808">Transferase</keyword>